<name>A0ABQ5B6M9_9ASTR</name>
<evidence type="ECO:0000313" key="2">
    <source>
        <dbReference type="Proteomes" id="UP001151760"/>
    </source>
</evidence>
<reference evidence="1" key="2">
    <citation type="submission" date="2022-01" db="EMBL/GenBank/DDBJ databases">
        <authorList>
            <person name="Yamashiro T."/>
            <person name="Shiraishi A."/>
            <person name="Satake H."/>
            <person name="Nakayama K."/>
        </authorList>
    </citation>
    <scope>NUCLEOTIDE SEQUENCE</scope>
</reference>
<accession>A0ABQ5B6M9</accession>
<dbReference type="EMBL" id="BQNB010012907">
    <property type="protein sequence ID" value="GJT09448.1"/>
    <property type="molecule type" value="Genomic_DNA"/>
</dbReference>
<protein>
    <submittedName>
        <fullName evidence="1">Uncharacterized protein</fullName>
    </submittedName>
</protein>
<keyword evidence="2" id="KW-1185">Reference proteome</keyword>
<proteinExistence type="predicted"/>
<dbReference type="Proteomes" id="UP001151760">
    <property type="component" value="Unassembled WGS sequence"/>
</dbReference>
<comment type="caution">
    <text evidence="1">The sequence shown here is derived from an EMBL/GenBank/DDBJ whole genome shotgun (WGS) entry which is preliminary data.</text>
</comment>
<reference evidence="1" key="1">
    <citation type="journal article" date="2022" name="Int. J. Mol. Sci.">
        <title>Draft Genome of Tanacetum Coccineum: Genomic Comparison of Closely Related Tanacetum-Family Plants.</title>
        <authorList>
            <person name="Yamashiro T."/>
            <person name="Shiraishi A."/>
            <person name="Nakayama K."/>
            <person name="Satake H."/>
        </authorList>
    </citation>
    <scope>NUCLEOTIDE SEQUENCE</scope>
</reference>
<evidence type="ECO:0000313" key="1">
    <source>
        <dbReference type="EMBL" id="GJT09448.1"/>
    </source>
</evidence>
<gene>
    <name evidence="1" type="ORF">Tco_0856490</name>
</gene>
<sequence>MATEQNDVRKTTIRRLRQELVVDVELANNLLFELNRYLDKLRTRASEFLRVEALLDHPVIKYGFSVLKKASFADMTKSNNLLAVRTELL</sequence>
<organism evidence="1 2">
    <name type="scientific">Tanacetum coccineum</name>
    <dbReference type="NCBI Taxonomy" id="301880"/>
    <lineage>
        <taxon>Eukaryota</taxon>
        <taxon>Viridiplantae</taxon>
        <taxon>Streptophyta</taxon>
        <taxon>Embryophyta</taxon>
        <taxon>Tracheophyta</taxon>
        <taxon>Spermatophyta</taxon>
        <taxon>Magnoliopsida</taxon>
        <taxon>eudicotyledons</taxon>
        <taxon>Gunneridae</taxon>
        <taxon>Pentapetalae</taxon>
        <taxon>asterids</taxon>
        <taxon>campanulids</taxon>
        <taxon>Asterales</taxon>
        <taxon>Asteraceae</taxon>
        <taxon>Asteroideae</taxon>
        <taxon>Anthemideae</taxon>
        <taxon>Anthemidinae</taxon>
        <taxon>Tanacetum</taxon>
    </lineage>
</organism>